<organism evidence="10 11">
    <name type="scientific">Mucilaginibacter terrae</name>
    <dbReference type="NCBI Taxonomy" id="1955052"/>
    <lineage>
        <taxon>Bacteria</taxon>
        <taxon>Pseudomonadati</taxon>
        <taxon>Bacteroidota</taxon>
        <taxon>Sphingobacteriia</taxon>
        <taxon>Sphingobacteriales</taxon>
        <taxon>Sphingobacteriaceae</taxon>
        <taxon>Mucilaginibacter</taxon>
    </lineage>
</organism>
<keyword evidence="11" id="KW-1185">Reference proteome</keyword>
<accession>A0ABU3GQS7</accession>
<keyword evidence="7 8" id="KW-1133">Transmembrane helix</keyword>
<dbReference type="PANTHER" id="PTHR45436:SF5">
    <property type="entry name" value="SENSOR HISTIDINE KINASE TRCS"/>
    <property type="match status" value="1"/>
</dbReference>
<evidence type="ECO:0000259" key="9">
    <source>
        <dbReference type="PROSITE" id="PS50109"/>
    </source>
</evidence>
<feature type="transmembrane region" description="Helical" evidence="8">
    <location>
        <begin position="12"/>
        <end position="34"/>
    </location>
</feature>
<dbReference type="EC" id="2.7.13.3" evidence="2"/>
<dbReference type="InterPro" id="IPR005467">
    <property type="entry name" value="His_kinase_dom"/>
</dbReference>
<dbReference type="PANTHER" id="PTHR45436">
    <property type="entry name" value="SENSOR HISTIDINE KINASE YKOH"/>
    <property type="match status" value="1"/>
</dbReference>
<evidence type="ECO:0000256" key="7">
    <source>
        <dbReference type="ARBA" id="ARBA00022989"/>
    </source>
</evidence>
<keyword evidence="3" id="KW-0597">Phosphoprotein</keyword>
<comment type="catalytic activity">
    <reaction evidence="1">
        <text>ATP + protein L-histidine = ADP + protein N-phospho-L-histidine.</text>
        <dbReference type="EC" id="2.7.13.3"/>
    </reaction>
</comment>
<dbReference type="Proteomes" id="UP001258315">
    <property type="component" value="Unassembled WGS sequence"/>
</dbReference>
<dbReference type="Gene3D" id="1.10.287.130">
    <property type="match status" value="1"/>
</dbReference>
<feature type="transmembrane region" description="Helical" evidence="8">
    <location>
        <begin position="127"/>
        <end position="149"/>
    </location>
</feature>
<dbReference type="Pfam" id="PF02518">
    <property type="entry name" value="HATPase_c"/>
    <property type="match status" value="1"/>
</dbReference>
<evidence type="ECO:0000256" key="6">
    <source>
        <dbReference type="ARBA" id="ARBA00022777"/>
    </source>
</evidence>
<name>A0ABU3GQS7_9SPHI</name>
<evidence type="ECO:0000256" key="1">
    <source>
        <dbReference type="ARBA" id="ARBA00000085"/>
    </source>
</evidence>
<keyword evidence="8" id="KW-0472">Membrane</keyword>
<keyword evidence="4" id="KW-0808">Transferase</keyword>
<evidence type="ECO:0000256" key="4">
    <source>
        <dbReference type="ARBA" id="ARBA00022679"/>
    </source>
</evidence>
<evidence type="ECO:0000313" key="11">
    <source>
        <dbReference type="Proteomes" id="UP001258315"/>
    </source>
</evidence>
<reference evidence="11" key="1">
    <citation type="submission" date="2023-07" db="EMBL/GenBank/DDBJ databases">
        <title>Functional and genomic diversity of the sorghum phyllosphere microbiome.</title>
        <authorList>
            <person name="Shade A."/>
        </authorList>
    </citation>
    <scope>NUCLEOTIDE SEQUENCE [LARGE SCALE GENOMIC DNA]</scope>
    <source>
        <strain evidence="11">SORGH_AS_0422</strain>
    </source>
</reference>
<dbReference type="EMBL" id="JAVLVU010000001">
    <property type="protein sequence ID" value="MDT3401000.1"/>
    <property type="molecule type" value="Genomic_DNA"/>
</dbReference>
<dbReference type="Gene3D" id="3.30.565.10">
    <property type="entry name" value="Histidine kinase-like ATPase, C-terminal domain"/>
    <property type="match status" value="1"/>
</dbReference>
<comment type="caution">
    <text evidence="10">The sequence shown here is derived from an EMBL/GenBank/DDBJ whole genome shotgun (WGS) entry which is preliminary data.</text>
</comment>
<evidence type="ECO:0000256" key="5">
    <source>
        <dbReference type="ARBA" id="ARBA00022692"/>
    </source>
</evidence>
<evidence type="ECO:0000256" key="8">
    <source>
        <dbReference type="SAM" id="Phobius"/>
    </source>
</evidence>
<dbReference type="SUPFAM" id="SSF47384">
    <property type="entry name" value="Homodimeric domain of signal transducing histidine kinase"/>
    <property type="match status" value="1"/>
</dbReference>
<evidence type="ECO:0000256" key="3">
    <source>
        <dbReference type="ARBA" id="ARBA00022553"/>
    </source>
</evidence>
<evidence type="ECO:0000313" key="10">
    <source>
        <dbReference type="EMBL" id="MDT3401000.1"/>
    </source>
</evidence>
<feature type="domain" description="Histidine kinase" evidence="9">
    <location>
        <begin position="216"/>
        <end position="419"/>
    </location>
</feature>
<dbReference type="RefSeq" id="WP_311946772.1">
    <property type="nucleotide sequence ID" value="NZ_JAVLVU010000001.1"/>
</dbReference>
<dbReference type="InterPro" id="IPR003661">
    <property type="entry name" value="HisK_dim/P_dom"/>
</dbReference>
<protein>
    <recommendedName>
        <fullName evidence="2">histidine kinase</fullName>
        <ecNumber evidence="2">2.7.13.3</ecNumber>
    </recommendedName>
</protein>
<dbReference type="SMART" id="SM00388">
    <property type="entry name" value="HisKA"/>
    <property type="match status" value="1"/>
</dbReference>
<dbReference type="SMART" id="SM00387">
    <property type="entry name" value="HATPase_c"/>
    <property type="match status" value="1"/>
</dbReference>
<dbReference type="InterPro" id="IPR003594">
    <property type="entry name" value="HATPase_dom"/>
</dbReference>
<proteinExistence type="predicted"/>
<sequence>MKLLTRYNRSTIAITTAIMLVAAVAYYFAITAVLSRQVDKALEVEEHEVRDYALLNGTLPHVFSTNHQAILFTSVNTPQQRKFVDTVYRDLKDEELESARALYTWVKVQGKQYRVVVVQSKVETEDLIKVIFLITLGLIVALLAALFFLNRIILSNIWKPFYKILEQLKAFNLAENSSVKTVPSGIDEFRELDSAVNLMADRVKDDYQALKAFTENASHELMTPISVINSKLDTFVQTGEFTDTQSRLLNDMYASVTRLTRLNKSMLLLAKIENRLIADKQDLNLKILVEEALNQFEEPIIAREITIESHLDDKPMKASLLLMEVLISNLISNALRHNKPGGFISTELNHLKLQVSNSSNADKLNTENLFRRFQKSASSEGSGLGLTISKQICDMYGFNLAYMHLNGVHHFIITFAPTA</sequence>
<dbReference type="PROSITE" id="PS50109">
    <property type="entry name" value="HIS_KIN"/>
    <property type="match status" value="1"/>
</dbReference>
<dbReference type="Pfam" id="PF00512">
    <property type="entry name" value="HisKA"/>
    <property type="match status" value="1"/>
</dbReference>
<dbReference type="CDD" id="cd00075">
    <property type="entry name" value="HATPase"/>
    <property type="match status" value="1"/>
</dbReference>
<dbReference type="InterPro" id="IPR050428">
    <property type="entry name" value="TCS_sensor_his_kinase"/>
</dbReference>
<gene>
    <name evidence="10" type="ORF">QE417_000072</name>
</gene>
<dbReference type="CDD" id="cd00082">
    <property type="entry name" value="HisKA"/>
    <property type="match status" value="1"/>
</dbReference>
<dbReference type="GO" id="GO:0016301">
    <property type="term" value="F:kinase activity"/>
    <property type="evidence" value="ECO:0007669"/>
    <property type="project" value="UniProtKB-KW"/>
</dbReference>
<dbReference type="InterPro" id="IPR036890">
    <property type="entry name" value="HATPase_C_sf"/>
</dbReference>
<dbReference type="InterPro" id="IPR036097">
    <property type="entry name" value="HisK_dim/P_sf"/>
</dbReference>
<keyword evidence="6 10" id="KW-0418">Kinase</keyword>
<dbReference type="SUPFAM" id="SSF55874">
    <property type="entry name" value="ATPase domain of HSP90 chaperone/DNA topoisomerase II/histidine kinase"/>
    <property type="match status" value="1"/>
</dbReference>
<evidence type="ECO:0000256" key="2">
    <source>
        <dbReference type="ARBA" id="ARBA00012438"/>
    </source>
</evidence>
<keyword evidence="5 8" id="KW-0812">Transmembrane</keyword>